<evidence type="ECO:0000259" key="9">
    <source>
        <dbReference type="Pfam" id="PF02781"/>
    </source>
</evidence>
<dbReference type="Pfam" id="PF02781">
    <property type="entry name" value="G6PD_C"/>
    <property type="match status" value="1"/>
</dbReference>
<feature type="domain" description="Glucose-6-phosphate dehydrogenase NAD-binding" evidence="8">
    <location>
        <begin position="4"/>
        <end position="151"/>
    </location>
</feature>
<feature type="domain" description="Glucose-6-phosphate dehydrogenase C-terminal" evidence="9">
    <location>
        <begin position="162"/>
        <end position="446"/>
    </location>
</feature>
<evidence type="ECO:0000256" key="2">
    <source>
        <dbReference type="ARBA" id="ARBA00013019"/>
    </source>
</evidence>
<reference evidence="10 11" key="1">
    <citation type="submission" date="2019-01" db="EMBL/GenBank/DDBJ databases">
        <title>Genomes sequencing and comparative genomics of infectious freshwater microsporidia, Cucumispora dikerogammari and Thelohania contejeani.</title>
        <authorList>
            <person name="Cormier A."/>
            <person name="Giraud I."/>
            <person name="Wattier R."/>
            <person name="Teixeira M."/>
            <person name="Grandjean F."/>
            <person name="Rigaud T."/>
            <person name="Cordaux R."/>
        </authorList>
    </citation>
    <scope>NUCLEOTIDE SEQUENCE [LARGE SCALE GENOMIC DNA]</scope>
    <source>
        <strain evidence="10">T1</strain>
        <tissue evidence="10">Spores</tissue>
    </source>
</reference>
<accession>A0ABQ7I2B0</accession>
<dbReference type="PANTHER" id="PTHR23429">
    <property type="entry name" value="GLUCOSE-6-PHOSPHATE 1-DEHYDROGENASE G6PD"/>
    <property type="match status" value="1"/>
</dbReference>
<evidence type="ECO:0000256" key="7">
    <source>
        <dbReference type="ARBA" id="ARBA00023277"/>
    </source>
</evidence>
<evidence type="ECO:0000256" key="3">
    <source>
        <dbReference type="ARBA" id="ARBA00020444"/>
    </source>
</evidence>
<dbReference type="Proteomes" id="UP001516464">
    <property type="component" value="Unassembled WGS sequence"/>
</dbReference>
<organism evidence="10 11">
    <name type="scientific">Astathelohania contejeani</name>
    <dbReference type="NCBI Taxonomy" id="164912"/>
    <lineage>
        <taxon>Eukaryota</taxon>
        <taxon>Fungi</taxon>
        <taxon>Fungi incertae sedis</taxon>
        <taxon>Microsporidia</taxon>
        <taxon>Astathelohaniidae</taxon>
        <taxon>Astathelohania</taxon>
    </lineage>
</organism>
<keyword evidence="4" id="KW-0313">Glucose metabolism</keyword>
<keyword evidence="6" id="KW-0560">Oxidoreductase</keyword>
<keyword evidence="7" id="KW-0119">Carbohydrate metabolism</keyword>
<evidence type="ECO:0000256" key="6">
    <source>
        <dbReference type="ARBA" id="ARBA00023002"/>
    </source>
</evidence>
<gene>
    <name evidence="10" type="primary">ZWF1</name>
    <name evidence="10" type="ORF">TCON_0270</name>
</gene>
<protein>
    <recommendedName>
        <fullName evidence="3">Glucose-6-phosphate 1-dehydrogenase</fullName>
        <ecNumber evidence="2">1.1.1.49</ecNumber>
    </recommendedName>
</protein>
<dbReference type="Pfam" id="PF00479">
    <property type="entry name" value="G6PD_N"/>
    <property type="match status" value="1"/>
</dbReference>
<dbReference type="SUPFAM" id="SSF55347">
    <property type="entry name" value="Glyceraldehyde-3-phosphate dehydrogenase-like, C-terminal domain"/>
    <property type="match status" value="1"/>
</dbReference>
<dbReference type="Gene3D" id="3.30.360.10">
    <property type="entry name" value="Dihydrodipicolinate Reductase, domain 2"/>
    <property type="match status" value="1"/>
</dbReference>
<dbReference type="SUPFAM" id="SSF51735">
    <property type="entry name" value="NAD(P)-binding Rossmann-fold domains"/>
    <property type="match status" value="1"/>
</dbReference>
<evidence type="ECO:0000256" key="5">
    <source>
        <dbReference type="ARBA" id="ARBA00022857"/>
    </source>
</evidence>
<dbReference type="PANTHER" id="PTHR23429:SF0">
    <property type="entry name" value="GLUCOSE-6-PHOSPHATE 1-DEHYDROGENASE"/>
    <property type="match status" value="1"/>
</dbReference>
<dbReference type="InterPro" id="IPR022674">
    <property type="entry name" value="G6P_DH_NAD-bd"/>
</dbReference>
<dbReference type="EC" id="1.1.1.49" evidence="2"/>
<dbReference type="PRINTS" id="PR00079">
    <property type="entry name" value="G6PDHDRGNASE"/>
</dbReference>
<dbReference type="InterPro" id="IPR022675">
    <property type="entry name" value="G6P_DH_C"/>
</dbReference>
<comment type="caution">
    <text evidence="10">The sequence shown here is derived from an EMBL/GenBank/DDBJ whole genome shotgun (WGS) entry which is preliminary data.</text>
</comment>
<evidence type="ECO:0000259" key="8">
    <source>
        <dbReference type="Pfam" id="PF00479"/>
    </source>
</evidence>
<dbReference type="EMBL" id="SBIQ01000009">
    <property type="protein sequence ID" value="KAF7684536.1"/>
    <property type="molecule type" value="Genomic_DNA"/>
</dbReference>
<proteinExistence type="predicted"/>
<evidence type="ECO:0000256" key="4">
    <source>
        <dbReference type="ARBA" id="ARBA00022526"/>
    </source>
</evidence>
<keyword evidence="11" id="KW-1185">Reference proteome</keyword>
<sequence>MKIVIFGASGDLAKRKLFPSISHVEIQGININVIGYSRKNLEDTFHKKLCEFNEYSNEFLKNVKYIQGEYKNLDVLKVELKDETWPIYYFSVPPEAYSVLLTELHHLPPGKIAIEKPFGSDLECFKVIKAHIENHNKSHFYFIDHYLLKETAVAIPEILAKNFQLACLLDNNGIMNVEIIFKEQLGGEGRVYFDKYGIIKDVIQNHLCEIYALIASNIEDWGNELHIGAKRLDVLRSTLPINTKECLFGQYDTYTKELGKDSNTETFATVVLRNKSKRWKNVPFVISAGKGMDKKECRIVLEIKRLAYGIVSEILLKTETSNKKKKKQTKVPEKEIISIKLIFEISPSPSVYFSVEFSNSENTEYILYEEREIKEMAKSKFGLFTDHEIIFNSLVGDQAFPVAGVEEAEEAWNIFNSVLECKNRGFFIYKKGIDFPDEATSFIKKIKEESFEDK</sequence>
<keyword evidence="5" id="KW-0521">NADP</keyword>
<evidence type="ECO:0000313" key="11">
    <source>
        <dbReference type="Proteomes" id="UP001516464"/>
    </source>
</evidence>
<dbReference type="InterPro" id="IPR001282">
    <property type="entry name" value="G6P_DH"/>
</dbReference>
<comment type="pathway">
    <text evidence="1">Carbohydrate degradation; pentose phosphate pathway; D-ribulose 5-phosphate from D-glucose 6-phosphate (oxidative stage): step 1/3.</text>
</comment>
<evidence type="ECO:0000313" key="10">
    <source>
        <dbReference type="EMBL" id="KAF7684536.1"/>
    </source>
</evidence>
<dbReference type="Gene3D" id="3.40.50.720">
    <property type="entry name" value="NAD(P)-binding Rossmann-like Domain"/>
    <property type="match status" value="1"/>
</dbReference>
<evidence type="ECO:0000256" key="1">
    <source>
        <dbReference type="ARBA" id="ARBA00004937"/>
    </source>
</evidence>
<name>A0ABQ7I2B0_9MICR</name>
<dbReference type="InterPro" id="IPR036291">
    <property type="entry name" value="NAD(P)-bd_dom_sf"/>
</dbReference>